<gene>
    <name evidence="1" type="ORF">DDV22_07430</name>
    <name evidence="2" type="ORF">DDV23_04610</name>
</gene>
<dbReference type="EMBL" id="QVQZ01000007">
    <property type="protein sequence ID" value="RFU53482.1"/>
    <property type="molecule type" value="Genomic_DNA"/>
</dbReference>
<name>A0A372KMH2_9STRE</name>
<keyword evidence="4" id="KW-1185">Reference proteome</keyword>
<proteinExistence type="predicted"/>
<evidence type="ECO:0000313" key="1">
    <source>
        <dbReference type="EMBL" id="RFU50710.1"/>
    </source>
</evidence>
<reference evidence="2 3" key="2">
    <citation type="submission" date="2018-08" db="EMBL/GenBank/DDBJ databases">
        <title>Draft genome of Streptococcus sp. nov. Z1.</title>
        <authorList>
            <person name="Tian Z."/>
        </authorList>
    </citation>
    <scope>NUCLEOTIDE SEQUENCE [LARGE SCALE GENOMIC DNA]</scope>
    <source>
        <strain evidence="2">Z1</strain>
        <strain evidence="3">Z1(2018)</strain>
    </source>
</reference>
<accession>A0A372KMH2</accession>
<organism evidence="2 3">
    <name type="scientific">Streptococcus chenjunshii</name>
    <dbReference type="NCBI Taxonomy" id="2173853"/>
    <lineage>
        <taxon>Bacteria</taxon>
        <taxon>Bacillati</taxon>
        <taxon>Bacillota</taxon>
        <taxon>Bacilli</taxon>
        <taxon>Lactobacillales</taxon>
        <taxon>Streptococcaceae</taxon>
        <taxon>Streptococcus</taxon>
    </lineage>
</organism>
<sequence>MFIKSARTEASILALSKNHFPVFYRRDKSAVNAAVKLPVNSKSGLNSYRGFKILLLNSKLGATFSCSAPR</sequence>
<dbReference type="Proteomes" id="UP000264056">
    <property type="component" value="Unassembled WGS sequence"/>
</dbReference>
<evidence type="ECO:0000313" key="4">
    <source>
        <dbReference type="Proteomes" id="UP000264056"/>
    </source>
</evidence>
<evidence type="ECO:0000313" key="3">
    <source>
        <dbReference type="Proteomes" id="UP000262901"/>
    </source>
</evidence>
<dbReference type="Proteomes" id="UP000262901">
    <property type="component" value="Unassembled WGS sequence"/>
</dbReference>
<dbReference type="EMBL" id="QVQY01000019">
    <property type="protein sequence ID" value="RFU50710.1"/>
    <property type="molecule type" value="Genomic_DNA"/>
</dbReference>
<reference evidence="1 4" key="1">
    <citation type="submission" date="2018-08" db="EMBL/GenBank/DDBJ databases">
        <title>Draft genome of Streptococcus sp .nov. Z2.</title>
        <authorList>
            <person name="Tian Z."/>
        </authorList>
    </citation>
    <scope>NUCLEOTIDE SEQUENCE [LARGE SCALE GENOMIC DNA]</scope>
    <source>
        <strain evidence="1 4">Z2</strain>
    </source>
</reference>
<evidence type="ECO:0000313" key="2">
    <source>
        <dbReference type="EMBL" id="RFU53482.1"/>
    </source>
</evidence>
<dbReference type="AlphaFoldDB" id="A0A372KMH2"/>
<protein>
    <submittedName>
        <fullName evidence="2">Uncharacterized protein</fullName>
    </submittedName>
</protein>
<comment type="caution">
    <text evidence="2">The sequence shown here is derived from an EMBL/GenBank/DDBJ whole genome shotgun (WGS) entry which is preliminary data.</text>
</comment>